<dbReference type="GeneTree" id="ENSGT00390000017134"/>
<dbReference type="PANTHER" id="PTHR28645">
    <property type="entry name" value="TRANSMEMBRANE PROTEIN 119"/>
    <property type="match status" value="1"/>
</dbReference>
<feature type="compositionally biased region" description="Low complexity" evidence="1">
    <location>
        <begin position="257"/>
        <end position="268"/>
    </location>
</feature>
<dbReference type="STRING" id="8005.ENSEEEP00000039556"/>
<dbReference type="KEGG" id="eee:113583645"/>
<dbReference type="GO" id="GO:0033690">
    <property type="term" value="P:positive regulation of osteoblast proliferation"/>
    <property type="evidence" value="ECO:0007669"/>
    <property type="project" value="TreeGrafter"/>
</dbReference>
<name>A0A4W4GSZ1_ELEEL</name>
<reference evidence="4" key="5">
    <citation type="submission" date="2025-09" db="UniProtKB">
        <authorList>
            <consortium name="Ensembl"/>
        </authorList>
    </citation>
    <scope>IDENTIFICATION</scope>
</reference>
<dbReference type="GO" id="GO:0045669">
    <property type="term" value="P:positive regulation of osteoblast differentiation"/>
    <property type="evidence" value="ECO:0007669"/>
    <property type="project" value="TreeGrafter"/>
</dbReference>
<evidence type="ECO:0000313" key="4">
    <source>
        <dbReference type="Ensembl" id="ENSEEEP00000039556.1"/>
    </source>
</evidence>
<sequence length="299" mass="33202">MALSVFFHIITWSVLLCWTGTSHATQVISSPSLEGSGYWEPNKSNLQPSPSVLSPSPEPPEPTAVTVEEEDPQIKRYLLTEVVDFLQENLFLILVITCLLVIIIFLICSAVVLSQRRKTSSYYPCSFPASMYVNEMDKMGGMRLFSEVPEKVSGGLVEEPVCSANQLQEDIILATRNLRTPTKAPWREEKDGKPANIPPGEEEKRCVAKEESGGNFHEPEEKKQAQHICDKAKEETGSGTFQDATSVCHMENRDPSSSDLSPESEYPSGSDELRAQRDTDKQEVPASATPFISEEKTVF</sequence>
<dbReference type="Pfam" id="PF15724">
    <property type="entry name" value="TMEM119"/>
    <property type="match status" value="1"/>
</dbReference>
<evidence type="ECO:0000256" key="2">
    <source>
        <dbReference type="SAM" id="Phobius"/>
    </source>
</evidence>
<dbReference type="CTD" id="797637"/>
<evidence type="ECO:0000313" key="5">
    <source>
        <dbReference type="Proteomes" id="UP000314983"/>
    </source>
</evidence>
<keyword evidence="2" id="KW-1133">Transmembrane helix</keyword>
<gene>
    <name evidence="4" type="primary">tmem119b</name>
</gene>
<reference evidence="4" key="4">
    <citation type="submission" date="2025-08" db="UniProtKB">
        <authorList>
            <consortium name="Ensembl"/>
        </authorList>
    </citation>
    <scope>IDENTIFICATION</scope>
</reference>
<reference evidence="4" key="3">
    <citation type="submission" date="2020-05" db="EMBL/GenBank/DDBJ databases">
        <title>Electrophorus electricus (electric eel) genome, fEleEle1, primary haplotype.</title>
        <authorList>
            <person name="Myers G."/>
            <person name="Meyer A."/>
            <person name="Fedrigo O."/>
            <person name="Formenti G."/>
            <person name="Rhie A."/>
            <person name="Tracey A."/>
            <person name="Sims Y."/>
            <person name="Jarvis E.D."/>
        </authorList>
    </citation>
    <scope>NUCLEOTIDE SEQUENCE [LARGE SCALE GENOMIC DNA]</scope>
</reference>
<dbReference type="GO" id="GO:0001503">
    <property type="term" value="P:ossification"/>
    <property type="evidence" value="ECO:0007669"/>
    <property type="project" value="InterPro"/>
</dbReference>
<keyword evidence="3" id="KW-0732">Signal</keyword>
<evidence type="ECO:0000256" key="1">
    <source>
        <dbReference type="SAM" id="MobiDB-lite"/>
    </source>
</evidence>
<dbReference type="InterPro" id="IPR031453">
    <property type="entry name" value="TMEM119"/>
</dbReference>
<dbReference type="OrthoDB" id="8943443at2759"/>
<evidence type="ECO:0008006" key="6">
    <source>
        <dbReference type="Google" id="ProtNLM"/>
    </source>
</evidence>
<dbReference type="OMA" id="SHGSTHV"/>
<reference evidence="5" key="1">
    <citation type="journal article" date="2014" name="Science">
        <title>Nonhuman genetics. Genomic basis for the convergent evolution of electric organs.</title>
        <authorList>
            <person name="Gallant J.R."/>
            <person name="Traeger L.L."/>
            <person name="Volkening J.D."/>
            <person name="Moffett H."/>
            <person name="Chen P.H."/>
            <person name="Novina C.D."/>
            <person name="Phillips G.N.Jr."/>
            <person name="Anand R."/>
            <person name="Wells G.B."/>
            <person name="Pinch M."/>
            <person name="Guth R."/>
            <person name="Unguez G.A."/>
            <person name="Albert J.S."/>
            <person name="Zakon H.H."/>
            <person name="Samanta M.P."/>
            <person name="Sussman M.R."/>
        </authorList>
    </citation>
    <scope>NUCLEOTIDE SEQUENCE [LARGE SCALE GENOMIC DNA]</scope>
</reference>
<evidence type="ECO:0000256" key="3">
    <source>
        <dbReference type="SAM" id="SignalP"/>
    </source>
</evidence>
<dbReference type="GO" id="GO:0005886">
    <property type="term" value="C:plasma membrane"/>
    <property type="evidence" value="ECO:0007669"/>
    <property type="project" value="TreeGrafter"/>
</dbReference>
<accession>A0A4W4GSZ1</accession>
<feature type="region of interest" description="Disordered" evidence="1">
    <location>
        <begin position="182"/>
        <end position="299"/>
    </location>
</feature>
<feature type="transmembrane region" description="Helical" evidence="2">
    <location>
        <begin position="90"/>
        <end position="113"/>
    </location>
</feature>
<feature type="signal peptide" evidence="3">
    <location>
        <begin position="1"/>
        <end position="24"/>
    </location>
</feature>
<reference evidence="5" key="2">
    <citation type="journal article" date="2017" name="Sci. Adv.">
        <title>A tail of two voltages: Proteomic comparison of the three electric organs of the electric eel.</title>
        <authorList>
            <person name="Traeger L.L."/>
            <person name="Sabat G."/>
            <person name="Barrett-Wilt G.A."/>
            <person name="Wells G.B."/>
            <person name="Sussman M.R."/>
        </authorList>
    </citation>
    <scope>NUCLEOTIDE SEQUENCE [LARGE SCALE GENOMIC DNA]</scope>
</reference>
<proteinExistence type="predicted"/>
<organism evidence="4 5">
    <name type="scientific">Electrophorus electricus</name>
    <name type="common">Electric eel</name>
    <name type="synonym">Gymnotus electricus</name>
    <dbReference type="NCBI Taxonomy" id="8005"/>
    <lineage>
        <taxon>Eukaryota</taxon>
        <taxon>Metazoa</taxon>
        <taxon>Chordata</taxon>
        <taxon>Craniata</taxon>
        <taxon>Vertebrata</taxon>
        <taxon>Euteleostomi</taxon>
        <taxon>Actinopterygii</taxon>
        <taxon>Neopterygii</taxon>
        <taxon>Teleostei</taxon>
        <taxon>Ostariophysi</taxon>
        <taxon>Gymnotiformes</taxon>
        <taxon>Gymnotoidei</taxon>
        <taxon>Gymnotidae</taxon>
        <taxon>Electrophorus</taxon>
    </lineage>
</organism>
<keyword evidence="5" id="KW-1185">Reference proteome</keyword>
<dbReference type="PANTHER" id="PTHR28645:SF1">
    <property type="entry name" value="TRANSMEMBRANE PROTEIN 119"/>
    <property type="match status" value="1"/>
</dbReference>
<dbReference type="Proteomes" id="UP000314983">
    <property type="component" value="Chromosome 6"/>
</dbReference>
<feature type="compositionally biased region" description="Basic and acidic residues" evidence="1">
    <location>
        <begin position="201"/>
        <end position="236"/>
    </location>
</feature>
<dbReference type="RefSeq" id="XP_035383573.1">
    <property type="nucleotide sequence ID" value="XM_035527680.1"/>
</dbReference>
<protein>
    <recommendedName>
        <fullName evidence="6">Transmembrane protein 119b</fullName>
    </recommendedName>
</protein>
<feature type="chain" id="PRO_5021485215" description="Transmembrane protein 119b" evidence="3">
    <location>
        <begin position="25"/>
        <end position="299"/>
    </location>
</feature>
<dbReference type="GO" id="GO:0030501">
    <property type="term" value="P:positive regulation of bone mineralization"/>
    <property type="evidence" value="ECO:0007669"/>
    <property type="project" value="TreeGrafter"/>
</dbReference>
<dbReference type="RefSeq" id="XP_026875882.1">
    <property type="nucleotide sequence ID" value="XM_027020081.2"/>
</dbReference>
<dbReference type="Ensembl" id="ENSEEET00000040012.2">
    <property type="protein sequence ID" value="ENSEEEP00000039556.1"/>
    <property type="gene ID" value="ENSEEEG00000018783.2"/>
</dbReference>
<keyword evidence="2" id="KW-0812">Transmembrane</keyword>
<feature type="region of interest" description="Disordered" evidence="1">
    <location>
        <begin position="46"/>
        <end position="68"/>
    </location>
</feature>
<feature type="compositionally biased region" description="Basic and acidic residues" evidence="1">
    <location>
        <begin position="271"/>
        <end position="283"/>
    </location>
</feature>
<keyword evidence="2" id="KW-0472">Membrane</keyword>
<dbReference type="AlphaFoldDB" id="A0A4W4GSZ1"/>
<dbReference type="GeneID" id="113583645"/>